<dbReference type="Proteomes" id="UP001175226">
    <property type="component" value="Unassembled WGS sequence"/>
</dbReference>
<name>A0AA39MGG2_9AGAR</name>
<reference evidence="1" key="1">
    <citation type="submission" date="2023-06" db="EMBL/GenBank/DDBJ databases">
        <authorList>
            <consortium name="Lawrence Berkeley National Laboratory"/>
            <person name="Ahrendt S."/>
            <person name="Sahu N."/>
            <person name="Indic B."/>
            <person name="Wong-Bajracharya J."/>
            <person name="Merenyi Z."/>
            <person name="Ke H.-M."/>
            <person name="Monk M."/>
            <person name="Kocsube S."/>
            <person name="Drula E."/>
            <person name="Lipzen A."/>
            <person name="Balint B."/>
            <person name="Henrissat B."/>
            <person name="Andreopoulos B."/>
            <person name="Martin F.M."/>
            <person name="Harder C.B."/>
            <person name="Rigling D."/>
            <person name="Ford K.L."/>
            <person name="Foster G.D."/>
            <person name="Pangilinan J."/>
            <person name="Papanicolaou A."/>
            <person name="Barry K."/>
            <person name="LaButti K."/>
            <person name="Viragh M."/>
            <person name="Koriabine M."/>
            <person name="Yan M."/>
            <person name="Riley R."/>
            <person name="Champramary S."/>
            <person name="Plett K.L."/>
            <person name="Tsai I.J."/>
            <person name="Slot J."/>
            <person name="Sipos G."/>
            <person name="Plett J."/>
            <person name="Nagy L.G."/>
            <person name="Grigoriev I.V."/>
        </authorList>
    </citation>
    <scope>NUCLEOTIDE SEQUENCE</scope>
    <source>
        <strain evidence="1">FPL87.14</strain>
    </source>
</reference>
<proteinExistence type="predicted"/>
<dbReference type="EMBL" id="JAUEPT010000092">
    <property type="protein sequence ID" value="KAK0432575.1"/>
    <property type="molecule type" value="Genomic_DNA"/>
</dbReference>
<gene>
    <name evidence="1" type="ORF">EV421DRAFT_1719449</name>
</gene>
<evidence type="ECO:0000313" key="1">
    <source>
        <dbReference type="EMBL" id="KAK0432575.1"/>
    </source>
</evidence>
<evidence type="ECO:0000313" key="2">
    <source>
        <dbReference type="Proteomes" id="UP001175226"/>
    </source>
</evidence>
<protein>
    <submittedName>
        <fullName evidence="1">Uncharacterized protein</fullName>
    </submittedName>
</protein>
<organism evidence="1 2">
    <name type="scientific">Armillaria borealis</name>
    <dbReference type="NCBI Taxonomy" id="47425"/>
    <lineage>
        <taxon>Eukaryota</taxon>
        <taxon>Fungi</taxon>
        <taxon>Dikarya</taxon>
        <taxon>Basidiomycota</taxon>
        <taxon>Agaricomycotina</taxon>
        <taxon>Agaricomycetes</taxon>
        <taxon>Agaricomycetidae</taxon>
        <taxon>Agaricales</taxon>
        <taxon>Marasmiineae</taxon>
        <taxon>Physalacriaceae</taxon>
        <taxon>Armillaria</taxon>
    </lineage>
</organism>
<keyword evidence="2" id="KW-1185">Reference proteome</keyword>
<sequence length="133" mass="15184">MGPGSCQDVLDNNFGFWNWQKYTGMGLTLSQKYIAAIKEQNIQVEEHQGFTTGLPENLVMEWEKICVEWEDAAFPKTAIENLFAVNQDYMSEEEVEKELEAEEEECHHQGGRVLHVTSADKFVVLGLVLEESQ</sequence>
<accession>A0AA39MGG2</accession>
<comment type="caution">
    <text evidence="1">The sequence shown here is derived from an EMBL/GenBank/DDBJ whole genome shotgun (WGS) entry which is preliminary data.</text>
</comment>
<dbReference type="AlphaFoldDB" id="A0AA39MGG2"/>